<dbReference type="EMBL" id="RDQH01000332">
    <property type="protein sequence ID" value="RXH97297.1"/>
    <property type="molecule type" value="Genomic_DNA"/>
</dbReference>
<name>A0A498JQV3_MALDO</name>
<organism evidence="1 2">
    <name type="scientific">Malus domestica</name>
    <name type="common">Apple</name>
    <name type="synonym">Pyrus malus</name>
    <dbReference type="NCBI Taxonomy" id="3750"/>
    <lineage>
        <taxon>Eukaryota</taxon>
        <taxon>Viridiplantae</taxon>
        <taxon>Streptophyta</taxon>
        <taxon>Embryophyta</taxon>
        <taxon>Tracheophyta</taxon>
        <taxon>Spermatophyta</taxon>
        <taxon>Magnoliopsida</taxon>
        <taxon>eudicotyledons</taxon>
        <taxon>Gunneridae</taxon>
        <taxon>Pentapetalae</taxon>
        <taxon>rosids</taxon>
        <taxon>fabids</taxon>
        <taxon>Rosales</taxon>
        <taxon>Rosaceae</taxon>
        <taxon>Amygdaloideae</taxon>
        <taxon>Maleae</taxon>
        <taxon>Malus</taxon>
    </lineage>
</organism>
<dbReference type="Proteomes" id="UP000290289">
    <property type="component" value="Chromosome 6"/>
</dbReference>
<sequence length="146" mass="16924">VLYFASSLNLCLHHPRRYTTLILTIGAFIESELLFLSTKSLYPIEAITKLSPYRRVTNPQKENVSFMDHISDSILKLRTSMKIDENYSRYHHLFRKLHRASYLKNGDSKLWQASLRTCIEDTPGKTIENLRPASNLISGREVINQN</sequence>
<dbReference type="AlphaFoldDB" id="A0A498JQV3"/>
<comment type="caution">
    <text evidence="1">The sequence shown here is derived from an EMBL/GenBank/DDBJ whole genome shotgun (WGS) entry which is preliminary data.</text>
</comment>
<gene>
    <name evidence="1" type="ORF">DVH24_035965</name>
</gene>
<reference evidence="1 2" key="1">
    <citation type="submission" date="2018-10" db="EMBL/GenBank/DDBJ databases">
        <title>A high-quality apple genome assembly.</title>
        <authorList>
            <person name="Hu J."/>
        </authorList>
    </citation>
    <scope>NUCLEOTIDE SEQUENCE [LARGE SCALE GENOMIC DNA]</scope>
    <source>
        <strain evidence="2">cv. HFTH1</strain>
        <tissue evidence="1">Young leaf</tissue>
    </source>
</reference>
<keyword evidence="2" id="KW-1185">Reference proteome</keyword>
<protein>
    <submittedName>
        <fullName evidence="1">Uncharacterized protein</fullName>
    </submittedName>
</protein>
<accession>A0A498JQV3</accession>
<evidence type="ECO:0000313" key="1">
    <source>
        <dbReference type="EMBL" id="RXH97297.1"/>
    </source>
</evidence>
<proteinExistence type="predicted"/>
<evidence type="ECO:0000313" key="2">
    <source>
        <dbReference type="Proteomes" id="UP000290289"/>
    </source>
</evidence>
<feature type="non-terminal residue" evidence="1">
    <location>
        <position position="1"/>
    </location>
</feature>